<evidence type="ECO:0000313" key="2">
    <source>
        <dbReference type="EMBL" id="ADZ84577.1"/>
    </source>
</evidence>
<dbReference type="RefSeq" id="WP_013657857.1">
    <property type="nucleotide sequence ID" value="NC_015275.1"/>
</dbReference>
<dbReference type="eggNOG" id="COG0456">
    <property type="taxonomic scope" value="Bacteria"/>
</dbReference>
<dbReference type="AlphaFoldDB" id="F2JLQ1"/>
<dbReference type="Gene3D" id="3.40.630.30">
    <property type="match status" value="1"/>
</dbReference>
<evidence type="ECO:0000259" key="1">
    <source>
        <dbReference type="PROSITE" id="PS51186"/>
    </source>
</evidence>
<dbReference type="InterPro" id="IPR016181">
    <property type="entry name" value="Acyl_CoA_acyltransferase"/>
</dbReference>
<dbReference type="GO" id="GO:0016747">
    <property type="term" value="F:acyltransferase activity, transferring groups other than amino-acyl groups"/>
    <property type="evidence" value="ECO:0007669"/>
    <property type="project" value="InterPro"/>
</dbReference>
<dbReference type="EMBL" id="CP002582">
    <property type="protein sequence ID" value="ADZ84577.1"/>
    <property type="molecule type" value="Genomic_DNA"/>
</dbReference>
<dbReference type="KEGG" id="cle:Clole_2879"/>
<dbReference type="Proteomes" id="UP000008467">
    <property type="component" value="Chromosome"/>
</dbReference>
<dbReference type="Pfam" id="PF00583">
    <property type="entry name" value="Acetyltransf_1"/>
    <property type="match status" value="1"/>
</dbReference>
<reference evidence="2 3" key="1">
    <citation type="journal article" date="2011" name="J. Bacteriol.">
        <title>Complete genome sequence of the cellulose-degrading bacterium Cellulosilyticum lentocellum.</title>
        <authorList>
            <consortium name="US DOE Joint Genome Institute"/>
            <person name="Miller D.A."/>
            <person name="Suen G."/>
            <person name="Bruce D."/>
            <person name="Copeland A."/>
            <person name="Cheng J.F."/>
            <person name="Detter C."/>
            <person name="Goodwin L.A."/>
            <person name="Han C.S."/>
            <person name="Hauser L.J."/>
            <person name="Land M.L."/>
            <person name="Lapidus A."/>
            <person name="Lucas S."/>
            <person name="Meincke L."/>
            <person name="Pitluck S."/>
            <person name="Tapia R."/>
            <person name="Teshima H."/>
            <person name="Woyke T."/>
            <person name="Fox B.G."/>
            <person name="Angert E.R."/>
            <person name="Currie C.R."/>
        </authorList>
    </citation>
    <scope>NUCLEOTIDE SEQUENCE [LARGE SCALE GENOMIC DNA]</scope>
    <source>
        <strain evidence="3">ATCC 49066 / DSM 5427 / NCIMB 11756 / RHM5</strain>
    </source>
</reference>
<dbReference type="CDD" id="cd04301">
    <property type="entry name" value="NAT_SF"/>
    <property type="match status" value="1"/>
</dbReference>
<sequence length="161" mass="18912">MNLAFKKISEFDRGILYKLLLDGYSFDDRYRKCFEQDWIEFDNFFFDNLNIADKYGFITVLEDTPIGHISWDPRNMPEYVEIGHNCIASKYKGRGYGKRQLSEAIDRIMKYENLQKIIVGTNSNLIAPHNYESVGFQLVQRRDNNGDSSFSGDYLEYEITL</sequence>
<dbReference type="InterPro" id="IPR000182">
    <property type="entry name" value="GNAT_dom"/>
</dbReference>
<gene>
    <name evidence="2" type="ordered locus">Clole_2879</name>
</gene>
<evidence type="ECO:0000313" key="3">
    <source>
        <dbReference type="Proteomes" id="UP000008467"/>
    </source>
</evidence>
<name>F2JLQ1_CELLD</name>
<protein>
    <submittedName>
        <fullName evidence="2">GCN5-related N-acetyltransferase</fullName>
    </submittedName>
</protein>
<keyword evidence="3" id="KW-1185">Reference proteome</keyword>
<feature type="domain" description="N-acetyltransferase" evidence="1">
    <location>
        <begin position="3"/>
        <end position="160"/>
    </location>
</feature>
<organism evidence="2 3">
    <name type="scientific">Cellulosilyticum lentocellum (strain ATCC 49066 / DSM 5427 / NCIMB 11756 / RHM5)</name>
    <name type="common">Clostridium lentocellum</name>
    <dbReference type="NCBI Taxonomy" id="642492"/>
    <lineage>
        <taxon>Bacteria</taxon>
        <taxon>Bacillati</taxon>
        <taxon>Bacillota</taxon>
        <taxon>Clostridia</taxon>
        <taxon>Lachnospirales</taxon>
        <taxon>Cellulosilyticaceae</taxon>
        <taxon>Cellulosilyticum</taxon>
    </lineage>
</organism>
<dbReference type="PROSITE" id="PS51186">
    <property type="entry name" value="GNAT"/>
    <property type="match status" value="1"/>
</dbReference>
<dbReference type="SUPFAM" id="SSF55729">
    <property type="entry name" value="Acyl-CoA N-acyltransferases (Nat)"/>
    <property type="match status" value="1"/>
</dbReference>
<proteinExistence type="predicted"/>
<keyword evidence="2" id="KW-0808">Transferase</keyword>
<accession>F2JLQ1</accession>
<dbReference type="HOGENOM" id="CLU_1642061_0_0_9"/>